<gene>
    <name evidence="2" type="ORF">DCAR_0100192</name>
</gene>
<evidence type="ECO:0000313" key="3">
    <source>
        <dbReference type="Proteomes" id="UP000077755"/>
    </source>
</evidence>
<sequence>MEVEDRTCSVPRPCLLRRRLQMLGILSIKKRHKHCLSIQSPGSPRSPSLEPEQVERDEPAPHFRTFEPKPPTRDGIQEPKQLS</sequence>
<organism evidence="2 3">
    <name type="scientific">Daucus carota subsp. sativus</name>
    <name type="common">Carrot</name>
    <dbReference type="NCBI Taxonomy" id="79200"/>
    <lineage>
        <taxon>Eukaryota</taxon>
        <taxon>Viridiplantae</taxon>
        <taxon>Streptophyta</taxon>
        <taxon>Embryophyta</taxon>
        <taxon>Tracheophyta</taxon>
        <taxon>Spermatophyta</taxon>
        <taxon>Magnoliopsida</taxon>
        <taxon>eudicotyledons</taxon>
        <taxon>Gunneridae</taxon>
        <taxon>Pentapetalae</taxon>
        <taxon>asterids</taxon>
        <taxon>campanulids</taxon>
        <taxon>Apiales</taxon>
        <taxon>Apiaceae</taxon>
        <taxon>Apioideae</taxon>
        <taxon>Scandiceae</taxon>
        <taxon>Daucinae</taxon>
        <taxon>Daucus</taxon>
        <taxon>Daucus sect. Daucus</taxon>
    </lineage>
</organism>
<accession>A0AAF1AHW3</accession>
<dbReference type="AlphaFoldDB" id="A0AAF1AHW3"/>
<feature type="compositionally biased region" description="Basic and acidic residues" evidence="1">
    <location>
        <begin position="53"/>
        <end position="77"/>
    </location>
</feature>
<dbReference type="Proteomes" id="UP000077755">
    <property type="component" value="Chromosome 1"/>
</dbReference>
<reference evidence="2" key="2">
    <citation type="submission" date="2022-03" db="EMBL/GenBank/DDBJ databases">
        <title>Draft title - Genomic analysis of global carrot germplasm unveils the trajectory of domestication and the origin of high carotenoid orange carrot.</title>
        <authorList>
            <person name="Iorizzo M."/>
            <person name="Ellison S."/>
            <person name="Senalik D."/>
            <person name="Macko-Podgorni A."/>
            <person name="Grzebelus D."/>
            <person name="Bostan H."/>
            <person name="Rolling W."/>
            <person name="Curaba J."/>
            <person name="Simon P."/>
        </authorList>
    </citation>
    <scope>NUCLEOTIDE SEQUENCE</scope>
    <source>
        <tissue evidence="2">Leaf</tissue>
    </source>
</reference>
<evidence type="ECO:0000256" key="1">
    <source>
        <dbReference type="SAM" id="MobiDB-lite"/>
    </source>
</evidence>
<evidence type="ECO:0000313" key="2">
    <source>
        <dbReference type="EMBL" id="WOG81047.1"/>
    </source>
</evidence>
<keyword evidence="3" id="KW-1185">Reference proteome</keyword>
<protein>
    <submittedName>
        <fullName evidence="2">Uncharacterized protein</fullName>
    </submittedName>
</protein>
<dbReference type="EMBL" id="CP093343">
    <property type="protein sequence ID" value="WOG81047.1"/>
    <property type="molecule type" value="Genomic_DNA"/>
</dbReference>
<proteinExistence type="predicted"/>
<feature type="region of interest" description="Disordered" evidence="1">
    <location>
        <begin position="35"/>
        <end position="83"/>
    </location>
</feature>
<reference evidence="2" key="1">
    <citation type="journal article" date="2016" name="Nat. Genet.">
        <title>A high-quality carrot genome assembly provides new insights into carotenoid accumulation and asterid genome evolution.</title>
        <authorList>
            <person name="Iorizzo M."/>
            <person name="Ellison S."/>
            <person name="Senalik D."/>
            <person name="Zeng P."/>
            <person name="Satapoomin P."/>
            <person name="Huang J."/>
            <person name="Bowman M."/>
            <person name="Iovene M."/>
            <person name="Sanseverino W."/>
            <person name="Cavagnaro P."/>
            <person name="Yildiz M."/>
            <person name="Macko-Podgorni A."/>
            <person name="Moranska E."/>
            <person name="Grzebelus E."/>
            <person name="Grzebelus D."/>
            <person name="Ashrafi H."/>
            <person name="Zheng Z."/>
            <person name="Cheng S."/>
            <person name="Spooner D."/>
            <person name="Van Deynze A."/>
            <person name="Simon P."/>
        </authorList>
    </citation>
    <scope>NUCLEOTIDE SEQUENCE</scope>
    <source>
        <tissue evidence="2">Leaf</tissue>
    </source>
</reference>
<name>A0AAF1AHW3_DAUCS</name>
<feature type="compositionally biased region" description="Polar residues" evidence="1">
    <location>
        <begin position="37"/>
        <end position="46"/>
    </location>
</feature>